<dbReference type="PANTHER" id="PTHR19959:SF119">
    <property type="entry name" value="FUNGAL LIPASE-LIKE DOMAIN-CONTAINING PROTEIN"/>
    <property type="match status" value="1"/>
</dbReference>
<dbReference type="OrthoDB" id="9991317at2759"/>
<name>A0A9P9F1Q8_9HYPO</name>
<dbReference type="PANTHER" id="PTHR19959">
    <property type="entry name" value="KINESIN LIGHT CHAIN"/>
    <property type="match status" value="1"/>
</dbReference>
<evidence type="ECO:0000259" key="2">
    <source>
        <dbReference type="Pfam" id="PF12770"/>
    </source>
</evidence>
<dbReference type="EMBL" id="JAGMUU010000006">
    <property type="protein sequence ID" value="KAH7150158.1"/>
    <property type="molecule type" value="Genomic_DNA"/>
</dbReference>
<evidence type="ECO:0000313" key="4">
    <source>
        <dbReference type="Proteomes" id="UP000717696"/>
    </source>
</evidence>
<feature type="coiled-coil region" evidence="1">
    <location>
        <begin position="786"/>
        <end position="813"/>
    </location>
</feature>
<accession>A0A9P9F1Q8</accession>
<evidence type="ECO:0000256" key="1">
    <source>
        <dbReference type="SAM" id="Coils"/>
    </source>
</evidence>
<protein>
    <submittedName>
        <fullName evidence="3">CHAT domain-containing protein</fullName>
    </submittedName>
</protein>
<organism evidence="3 4">
    <name type="scientific">Dactylonectria estremocensis</name>
    <dbReference type="NCBI Taxonomy" id="1079267"/>
    <lineage>
        <taxon>Eukaryota</taxon>
        <taxon>Fungi</taxon>
        <taxon>Dikarya</taxon>
        <taxon>Ascomycota</taxon>
        <taxon>Pezizomycotina</taxon>
        <taxon>Sordariomycetes</taxon>
        <taxon>Hypocreomycetidae</taxon>
        <taxon>Hypocreales</taxon>
        <taxon>Nectriaceae</taxon>
        <taxon>Dactylonectria</taxon>
    </lineage>
</organism>
<feature type="domain" description="CHAT" evidence="2">
    <location>
        <begin position="926"/>
        <end position="1192"/>
    </location>
</feature>
<gene>
    <name evidence="3" type="ORF">B0J13DRAFT_549646</name>
</gene>
<dbReference type="InterPro" id="IPR011990">
    <property type="entry name" value="TPR-like_helical_dom_sf"/>
</dbReference>
<dbReference type="Pfam" id="PF13374">
    <property type="entry name" value="TPR_10"/>
    <property type="match status" value="2"/>
</dbReference>
<comment type="caution">
    <text evidence="3">The sequence shown here is derived from an EMBL/GenBank/DDBJ whole genome shotgun (WGS) entry which is preliminary data.</text>
</comment>
<dbReference type="Gene3D" id="1.25.40.10">
    <property type="entry name" value="Tetratricopeptide repeat domain"/>
    <property type="match status" value="4"/>
</dbReference>
<evidence type="ECO:0000313" key="3">
    <source>
        <dbReference type="EMBL" id="KAH7150158.1"/>
    </source>
</evidence>
<keyword evidence="4" id="KW-1185">Reference proteome</keyword>
<dbReference type="Proteomes" id="UP000717696">
    <property type="component" value="Unassembled WGS sequence"/>
</dbReference>
<sequence length="1258" mass="139748">MTELEDELQTLRAAMRMVPLDHPQRAALLVYYGKRLNNQYEVTRSITDLNEAVSVGLQAIDATHRDDPDRPKLMGNLANLFGDRYLESRATEDLERAIQINREALTSIPIDVSTKSLLLTNLGNRLEDRFRQTRSVSDLEEAVRSGQEAVALITDYDLCHINILHNFAVRLGTRYSVTRSVPDLEEAIRFERQAISLVPEGSEDRPELLGALGDFLGDIYSRNNSVEDLREAIQVQQRAVDVISENDARQVGVLTNLGINLGTLYSRTGSLSDLKDAIEIGRKAVGVASEDHPDRAKALHNLGSHVTYSYLLTGSEVDMEEAIRLEREAVKITPEDHPSAPMRFRGLSLALGHRYARTGDEADLEEAIWNGREAVNGSLQSHTGLAGDLNNLGARLMDRYARIGVESDLNDAIRLCREAIDATPKGHPRRAGRLNNLSNWLGSKYERTGALSDLGEAIRAAQTAVDETPEEENQTSRSLFLGTLANLFGDRFLRSGAMVDLNEAIRVGQEALDATPKGHVDRAKYLNNLGLRFGDRWSRTGVREDLDKTIHLAQESVEATPRGSIGRANRLNNLQLRLGDRFRLVGDEVDIEEAIQVGREAVDEAHNSQERALILSNLGNRLGERCSLTRSMTDLEEGIRVCEEAIDISPQTRRAELLVNLGNLLGDRYTKTRAAKDFGATTARYQEALRDAHSVAGPRIRAGRRLMLYYADTQQWQRAYEASAVAVPLIPELTFRSLQNTDKQHILSEVVGLASDAAAVALQADKGPSVALSLLEQGRGVMGTSLEEMRADVLELQERHPDLARRLKDLREELQTNLIPHDSLREKHQAAVRQAQSHRRYEAGESLGNLITEIRTQLGFEDFLLAPSEAEMNSAASRGPFVVINVSKFRCDAILIETQGTRVVPLSRLSRQGIEERSHRQLGSPEILEWLWDTIANPVLVALGFTHPPAQNDWPHVWWIPTGPLSKFPIHAAGYHMKHETVLERVMSSYSSSVKAIIHTRRHSAAPCVYNQVLLVGMEYTPGSAVRLPFAPKEIAALHGLCKSMELQPIEPGRRKQNITAYLTQCKIFHFAGHGYTDIIDPSKSHLRLEDEPLTVSDLMDLNLRKHSPFLAYLSACGTGGIKDERFIDESVHLISGCQLAGFRHVIGTLWEVNDELCVEMSQIVYGEIKDGCITDESVCQGLHTASRQLRDKWLATQSGIRPVSDVAQGALTDIEGDDHGLDGHNQAENQLSRDVVLCDDTEGAASLVWVPYVHFGV</sequence>
<reference evidence="3" key="1">
    <citation type="journal article" date="2021" name="Nat. Commun.">
        <title>Genetic determinants of endophytism in the Arabidopsis root mycobiome.</title>
        <authorList>
            <person name="Mesny F."/>
            <person name="Miyauchi S."/>
            <person name="Thiergart T."/>
            <person name="Pickel B."/>
            <person name="Atanasova L."/>
            <person name="Karlsson M."/>
            <person name="Huettel B."/>
            <person name="Barry K.W."/>
            <person name="Haridas S."/>
            <person name="Chen C."/>
            <person name="Bauer D."/>
            <person name="Andreopoulos W."/>
            <person name="Pangilinan J."/>
            <person name="LaButti K."/>
            <person name="Riley R."/>
            <person name="Lipzen A."/>
            <person name="Clum A."/>
            <person name="Drula E."/>
            <person name="Henrissat B."/>
            <person name="Kohler A."/>
            <person name="Grigoriev I.V."/>
            <person name="Martin F.M."/>
            <person name="Hacquard S."/>
        </authorList>
    </citation>
    <scope>NUCLEOTIDE SEQUENCE</scope>
    <source>
        <strain evidence="3">MPI-CAGE-AT-0021</strain>
    </source>
</reference>
<proteinExistence type="predicted"/>
<dbReference type="SUPFAM" id="SSF48452">
    <property type="entry name" value="TPR-like"/>
    <property type="match status" value="3"/>
</dbReference>
<dbReference type="InterPro" id="IPR024983">
    <property type="entry name" value="CHAT_dom"/>
</dbReference>
<keyword evidence="1" id="KW-0175">Coiled coil</keyword>
<dbReference type="Pfam" id="PF12770">
    <property type="entry name" value="CHAT"/>
    <property type="match status" value="1"/>
</dbReference>
<dbReference type="AlphaFoldDB" id="A0A9P9F1Q8"/>